<evidence type="ECO:0000313" key="2">
    <source>
        <dbReference type="Proteomes" id="UP000077315"/>
    </source>
</evidence>
<organism evidence="1 2">
    <name type="scientific">Phycomyces blakesleeanus (strain ATCC 8743b / DSM 1359 / FGSC 10004 / NBRC 33097 / NRRL 1555)</name>
    <dbReference type="NCBI Taxonomy" id="763407"/>
    <lineage>
        <taxon>Eukaryota</taxon>
        <taxon>Fungi</taxon>
        <taxon>Fungi incertae sedis</taxon>
        <taxon>Mucoromycota</taxon>
        <taxon>Mucoromycotina</taxon>
        <taxon>Mucoromycetes</taxon>
        <taxon>Mucorales</taxon>
        <taxon>Phycomycetaceae</taxon>
        <taxon>Phycomyces</taxon>
    </lineage>
</organism>
<dbReference type="VEuPathDB" id="FungiDB:PHYBLDRAFT_148547"/>
<sequence length="126" mass="14655">METFEKKYNFRSYTKGIRPIQNLILQRVHEVRTFENGMATFTVKDKPASSMFRSNRPYHAYKKESMEVSDCEFPLKQHIKQHIENCPVQVLKDVKANSLGVPVVVPIVNGKFIMQKKKPTRKDDVA</sequence>
<protein>
    <submittedName>
        <fullName evidence="1">Uncharacterized protein</fullName>
    </submittedName>
</protein>
<dbReference type="AlphaFoldDB" id="A0A163A2K2"/>
<keyword evidence="2" id="KW-1185">Reference proteome</keyword>
<reference evidence="2" key="1">
    <citation type="submission" date="2015-06" db="EMBL/GenBank/DDBJ databases">
        <title>Expansion of signal transduction pathways in fungi by whole-genome duplication.</title>
        <authorList>
            <consortium name="DOE Joint Genome Institute"/>
            <person name="Corrochano L.M."/>
            <person name="Kuo A."/>
            <person name="Marcet-Houben M."/>
            <person name="Polaino S."/>
            <person name="Salamov A."/>
            <person name="Villalobos J.M."/>
            <person name="Alvarez M.I."/>
            <person name="Avalos J."/>
            <person name="Benito E.P."/>
            <person name="Benoit I."/>
            <person name="Burger G."/>
            <person name="Camino L.P."/>
            <person name="Canovas D."/>
            <person name="Cerda-Olmedo E."/>
            <person name="Cheng J.-F."/>
            <person name="Dominguez A."/>
            <person name="Elias M."/>
            <person name="Eslava A.P."/>
            <person name="Glaser F."/>
            <person name="Grimwood J."/>
            <person name="Gutierrez G."/>
            <person name="Heitman J."/>
            <person name="Henrissat B."/>
            <person name="Iturriaga E.A."/>
            <person name="Lang B.F."/>
            <person name="Lavin J.L."/>
            <person name="Lee S."/>
            <person name="Li W."/>
            <person name="Lindquist E."/>
            <person name="Lopez-Garcia S."/>
            <person name="Luque E.M."/>
            <person name="Marcos A.T."/>
            <person name="Martin J."/>
            <person name="McCluskey K."/>
            <person name="Medina H.R."/>
            <person name="Miralles-Duran A."/>
            <person name="Miyazaki A."/>
            <person name="Munoz-Torres E."/>
            <person name="Oguiza J.A."/>
            <person name="Ohm R."/>
            <person name="Olmedo M."/>
            <person name="Orejas M."/>
            <person name="Ortiz-Castellanos L."/>
            <person name="Pisabarro A.G."/>
            <person name="Rodriguez-Romero J."/>
            <person name="Ruiz-Herrera J."/>
            <person name="Ruiz-Vazquez R."/>
            <person name="Sanz C."/>
            <person name="Schackwitz W."/>
            <person name="Schmutz J."/>
            <person name="Shahriari M."/>
            <person name="Shelest E."/>
            <person name="Silva-Franco F."/>
            <person name="Soanes D."/>
            <person name="Syed K."/>
            <person name="Tagua V.G."/>
            <person name="Talbot N.J."/>
            <person name="Thon M."/>
            <person name="De vries R.P."/>
            <person name="Wiebenga A."/>
            <person name="Yadav J.S."/>
            <person name="Braun E.L."/>
            <person name="Baker S."/>
            <person name="Garre V."/>
            <person name="Horwitz B."/>
            <person name="Torres-Martinez S."/>
            <person name="Idnurm A."/>
            <person name="Herrera-Estrella A."/>
            <person name="Gabaldon T."/>
            <person name="Grigoriev I.V."/>
        </authorList>
    </citation>
    <scope>NUCLEOTIDE SEQUENCE [LARGE SCALE GENOMIC DNA]</scope>
    <source>
        <strain evidence="2">NRRL 1555(-)</strain>
    </source>
</reference>
<evidence type="ECO:0000313" key="1">
    <source>
        <dbReference type="EMBL" id="OAD70631.1"/>
    </source>
</evidence>
<name>A0A163A2K2_PHYB8</name>
<dbReference type="Proteomes" id="UP000077315">
    <property type="component" value="Unassembled WGS sequence"/>
</dbReference>
<dbReference type="EMBL" id="KV440988">
    <property type="protein sequence ID" value="OAD70631.1"/>
    <property type="molecule type" value="Genomic_DNA"/>
</dbReference>
<dbReference type="RefSeq" id="XP_018288671.1">
    <property type="nucleotide sequence ID" value="XM_018432107.1"/>
</dbReference>
<dbReference type="GeneID" id="28993013"/>
<proteinExistence type="predicted"/>
<accession>A0A163A2K2</accession>
<gene>
    <name evidence="1" type="ORF">PHYBLDRAFT_148547</name>
</gene>
<dbReference type="InParanoid" id="A0A163A2K2"/>